<dbReference type="Gene3D" id="1.20.120.720">
    <property type="entry name" value="Myosin VI head, motor domain, U50 subdomain"/>
    <property type="match status" value="1"/>
</dbReference>
<evidence type="ECO:0000259" key="17">
    <source>
        <dbReference type="PROSITE" id="PS51456"/>
    </source>
</evidence>
<feature type="region of interest" description="Disordered" evidence="13">
    <location>
        <begin position="843"/>
        <end position="869"/>
    </location>
</feature>
<feature type="region of interest" description="Actin-binding" evidence="12">
    <location>
        <begin position="1506"/>
        <end position="1528"/>
    </location>
</feature>
<feature type="compositionally biased region" description="Basic residues" evidence="13">
    <location>
        <begin position="1"/>
        <end position="12"/>
    </location>
</feature>
<dbReference type="Pfam" id="PF00373">
    <property type="entry name" value="FERM_M"/>
    <property type="match status" value="1"/>
</dbReference>
<dbReference type="InterPro" id="IPR001452">
    <property type="entry name" value="SH3_domain"/>
</dbReference>
<dbReference type="PROSITE" id="PS51016">
    <property type="entry name" value="MYTH4"/>
    <property type="match status" value="2"/>
</dbReference>
<feature type="compositionally biased region" description="Basic residues" evidence="13">
    <location>
        <begin position="82"/>
        <end position="92"/>
    </location>
</feature>
<feature type="compositionally biased region" description="Polar residues" evidence="13">
    <location>
        <begin position="424"/>
        <end position="435"/>
    </location>
</feature>
<feature type="region of interest" description="Disordered" evidence="13">
    <location>
        <begin position="1"/>
        <end position="455"/>
    </location>
</feature>
<dbReference type="STRING" id="372326.A0A1V4KW30"/>
<comment type="similarity">
    <text evidence="2 12">Belongs to the TRAFAC class myosin-kinesin ATPase superfamily. Myosin family.</text>
</comment>
<feature type="compositionally biased region" description="Basic residues" evidence="13">
    <location>
        <begin position="146"/>
        <end position="157"/>
    </location>
</feature>
<dbReference type="Gene3D" id="2.30.30.40">
    <property type="entry name" value="SH3 Domains"/>
    <property type="match status" value="1"/>
</dbReference>
<keyword evidence="9 12" id="KW-0505">Motor protein</keyword>
<evidence type="ECO:0000313" key="19">
    <source>
        <dbReference type="Proteomes" id="UP000190648"/>
    </source>
</evidence>
<evidence type="ECO:0000256" key="8">
    <source>
        <dbReference type="ARBA" id="ARBA00023123"/>
    </source>
</evidence>
<feature type="compositionally biased region" description="Basic and acidic residues" evidence="13">
    <location>
        <begin position="13"/>
        <end position="25"/>
    </location>
</feature>
<dbReference type="PRINTS" id="PR00193">
    <property type="entry name" value="MYOSINHEAVY"/>
</dbReference>
<dbReference type="InterPro" id="IPR038185">
    <property type="entry name" value="MyTH4_dom_sf"/>
</dbReference>
<feature type="compositionally biased region" description="Basic and acidic residues" evidence="13">
    <location>
        <begin position="93"/>
        <end position="106"/>
    </location>
</feature>
<feature type="domain" description="SH3" evidence="14">
    <location>
        <begin position="2669"/>
        <end position="2730"/>
    </location>
</feature>
<dbReference type="InterPro" id="IPR001609">
    <property type="entry name" value="Myosin_head_motor_dom-like"/>
</dbReference>
<dbReference type="FunFam" id="1.10.10.820:FF:000001">
    <property type="entry name" value="Myosin heavy chain"/>
    <property type="match status" value="1"/>
</dbReference>
<dbReference type="GO" id="GO:0003774">
    <property type="term" value="F:cytoskeletal motor activity"/>
    <property type="evidence" value="ECO:0007669"/>
    <property type="project" value="UniProtKB-UniRule"/>
</dbReference>
<dbReference type="GO" id="GO:0005524">
    <property type="term" value="F:ATP binding"/>
    <property type="evidence" value="ECO:0007669"/>
    <property type="project" value="UniProtKB-UniRule"/>
</dbReference>
<keyword evidence="5" id="KW-0677">Repeat</keyword>
<protein>
    <submittedName>
        <fullName evidence="18">Unconventional myosin-XV</fullName>
    </submittedName>
</protein>
<dbReference type="GO" id="GO:0016459">
    <property type="term" value="C:myosin complex"/>
    <property type="evidence" value="ECO:0007669"/>
    <property type="project" value="UniProtKB-KW"/>
</dbReference>
<evidence type="ECO:0000256" key="13">
    <source>
        <dbReference type="SAM" id="MobiDB-lite"/>
    </source>
</evidence>
<dbReference type="Pfam" id="PF26570">
    <property type="entry name" value="MYO15"/>
    <property type="match status" value="1"/>
</dbReference>
<evidence type="ECO:0000259" key="14">
    <source>
        <dbReference type="PROSITE" id="PS50002"/>
    </source>
</evidence>
<dbReference type="PANTHER" id="PTHR22692:SF16">
    <property type="entry name" value="MYOSIN XVB"/>
    <property type="match status" value="1"/>
</dbReference>
<dbReference type="Gene3D" id="1.10.10.820">
    <property type="match status" value="1"/>
</dbReference>
<keyword evidence="8 12" id="KW-0518">Myosin</keyword>
<feature type="compositionally biased region" description="Basic and acidic residues" evidence="13">
    <location>
        <begin position="660"/>
        <end position="676"/>
    </location>
</feature>
<dbReference type="Pfam" id="PF07653">
    <property type="entry name" value="SH3_2"/>
    <property type="match status" value="1"/>
</dbReference>
<feature type="compositionally biased region" description="Low complexity" evidence="13">
    <location>
        <begin position="2760"/>
        <end position="2773"/>
    </location>
</feature>
<dbReference type="SUPFAM" id="SSF47031">
    <property type="entry name" value="Second domain of FERM"/>
    <property type="match status" value="1"/>
</dbReference>
<dbReference type="PROSITE" id="PS50002">
    <property type="entry name" value="SH3"/>
    <property type="match status" value="1"/>
</dbReference>
<accession>A0A1V4KW30</accession>
<dbReference type="OrthoDB" id="8182952at2759"/>
<feature type="region of interest" description="Disordered" evidence="13">
    <location>
        <begin position="2744"/>
        <end position="2775"/>
    </location>
</feature>
<evidence type="ECO:0000256" key="5">
    <source>
        <dbReference type="ARBA" id="ARBA00022737"/>
    </source>
</evidence>
<evidence type="ECO:0000256" key="12">
    <source>
        <dbReference type="PROSITE-ProRule" id="PRU00782"/>
    </source>
</evidence>
<dbReference type="InterPro" id="IPR036961">
    <property type="entry name" value="Kinesin_motor_dom_sf"/>
</dbReference>
<dbReference type="Gene3D" id="1.20.58.530">
    <property type="match status" value="1"/>
</dbReference>
<keyword evidence="19" id="KW-1185">Reference proteome</keyword>
<keyword evidence="7 12" id="KW-0067">ATP-binding</keyword>
<feature type="region of interest" description="Disordered" evidence="13">
    <location>
        <begin position="2048"/>
        <end position="2080"/>
    </location>
</feature>
<feature type="compositionally biased region" description="Basic and acidic residues" evidence="13">
    <location>
        <begin position="2266"/>
        <end position="2286"/>
    </location>
</feature>
<dbReference type="SUPFAM" id="SSF50044">
    <property type="entry name" value="SH3-domain"/>
    <property type="match status" value="1"/>
</dbReference>
<dbReference type="PROSITE" id="PS50096">
    <property type="entry name" value="IQ"/>
    <property type="match status" value="1"/>
</dbReference>
<feature type="compositionally biased region" description="Polar residues" evidence="13">
    <location>
        <begin position="2449"/>
        <end position="2463"/>
    </location>
</feature>
<evidence type="ECO:0000256" key="10">
    <source>
        <dbReference type="ARBA" id="ARBA00023203"/>
    </source>
</evidence>
<dbReference type="InterPro" id="IPR035963">
    <property type="entry name" value="FERM_2"/>
</dbReference>
<dbReference type="CDD" id="cd12068">
    <property type="entry name" value="SH3_MYO15B"/>
    <property type="match status" value="1"/>
</dbReference>
<evidence type="ECO:0000256" key="9">
    <source>
        <dbReference type="ARBA" id="ARBA00023175"/>
    </source>
</evidence>
<dbReference type="Gene3D" id="1.25.40.530">
    <property type="entry name" value="MyTH4 domain"/>
    <property type="match status" value="2"/>
</dbReference>
<feature type="compositionally biased region" description="Basic and acidic residues" evidence="13">
    <location>
        <begin position="355"/>
        <end position="367"/>
    </location>
</feature>
<dbReference type="EMBL" id="LSYS01001520">
    <property type="protein sequence ID" value="OPJ88595.1"/>
    <property type="molecule type" value="Genomic_DNA"/>
</dbReference>
<feature type="binding site" evidence="12">
    <location>
        <begin position="1069"/>
        <end position="1076"/>
    </location>
    <ligand>
        <name>ATP</name>
        <dbReference type="ChEBI" id="CHEBI:30616"/>
    </ligand>
</feature>
<reference evidence="18 19" key="1">
    <citation type="submission" date="2016-02" db="EMBL/GenBank/DDBJ databases">
        <title>Band-tailed pigeon sequencing and assembly.</title>
        <authorList>
            <person name="Soares A.E."/>
            <person name="Novak B.J."/>
            <person name="Rice E.S."/>
            <person name="O'Connell B."/>
            <person name="Chang D."/>
            <person name="Weber S."/>
            <person name="Shapiro B."/>
        </authorList>
    </citation>
    <scope>NUCLEOTIDE SEQUENCE [LARGE SCALE GENOMIC DNA]</scope>
    <source>
        <strain evidence="18">BTP2013</strain>
        <tissue evidence="18">Blood</tissue>
    </source>
</reference>
<dbReference type="SMART" id="SM00015">
    <property type="entry name" value="IQ"/>
    <property type="match status" value="2"/>
</dbReference>
<dbReference type="SUPFAM" id="SSF52540">
    <property type="entry name" value="P-loop containing nucleoside triphosphate hydrolases"/>
    <property type="match status" value="1"/>
</dbReference>
<feature type="region of interest" description="Disordered" evidence="13">
    <location>
        <begin position="2109"/>
        <end position="2135"/>
    </location>
</feature>
<dbReference type="Pfam" id="PF00784">
    <property type="entry name" value="MyTH4"/>
    <property type="match status" value="2"/>
</dbReference>
<dbReference type="InterPro" id="IPR000857">
    <property type="entry name" value="MyTH4_dom"/>
</dbReference>
<sequence length="3280" mass="366817">MPPSRSKTRHKKDGKEKALNCEKKTSCPGDSNVHGGKRLGDKSKDRCKNKEPLPGQDNTLEEDPSKSQRLVKLHGSKENGHRKLFRGKRAYKRRDERESDLGRRQGEQSVSKLEGKKGKACKQQEKMSGRESEDSSDKEEKATTNSKKHSLKKKCGRRPAVSEKVTEAGSARSIVVQSAEGSSQKPDLQQKAHKAGHGERHGGNPGWKETSEQKSGSQPHGCMTKGEGERTGTKQAGKHTRIIVTESAAENVLETSGNSYSDSSSEGHWTHKKGAEETKVDSTASSEERSSSSEENDLSENEATLKDPPVTEGKGHKELPDVSNEASNEANREQVATDGKKESEGEGTDFTGLEAEEKMKKQDDRPRQPNSLLAESKEEEDNVSISGLQLKSLKNRENGDDEVGKENKLENDKVQDMSEDASDNSDSNGQKSTEVSIGEGKENATKQPLPGAGKGKLHVCLSKILQRTEQGEKGNGEGGSTQEDSPLLSEQQVTLRETPGRTEIAEQGKVVGPIPRDSSSNCSNQELAVMMLTKKCSSQSQMLLNLKNKHKNAETKLLTSCKTSLVQMALETHSDLKNVESICSNPMTLGTLSKQKGLNIAQSLGEKRLNLSNISSCSTITKNSSDKQLLAKKNVGKVVGTIKLSSGQTLEAKKEKAEEAVVEAPSEKENVHDGKGSKYSHTHSAFRKVTSWLGQKPAKKASLKARLLRAARAIGISSWLLKTFGKRKKSSKAFGFRSRVAIRIVSTAGWVGRAGKAFPGTAGQLGRVDLSDKESSPPLMEGKGGPKMAEEVGHVDLPSGDSPLHGTSSFPCFLSLDEENNTATDAKFAIVFPRVHSMVKTKSSLSRGSGNGYSLEKLTSPSDRKSVMPVQQGYRLKCDLPRPLMDQIPQRNSEQLFPHREEDPKCTADYSAEVDVRENSGVLQTAGSRVTPCVRRSRQQARGCDPAAWLNSELLLPRLTVENLSKWAIYKDPHLTNSPVMKVCKDPWEAEDTTDNMPEMELRQKQTYIGQILVSVNPFKDLSIYSEDVATQYHQGTLSKNAPHIFAIAEMAYTLSQSSEQEQCVVISGHSGSGKTEAAKAIVQYLTMLYQRSDSHRIRQPCNVLPILESFGNARTVLNDNSSRFGKLLNVHLQHGIVVGTSISQYLLEKSRVVFQAHGERNYHVFYELLAGLPAEQKEKMYLQEAESYFYLNQGRACDIPGKEDSQDFLVLVQALEGISLSDDQLTSTWAVLAAVLQLGNICFTCSEKESYEHAAIASDTEIQIVANLLCVSADLLRSVITHRVTVTSYDHIFTPLSVEGAINARDSIAKTLYHLLFEWLLLRINEWLAPWESDCVVGIVDIHGFEDLGVNSLEQLCINFANEHLQHFFNQTVIAQEEEEYSQEQLAWIPVSKMYSESCLDFIAAKPHGILRILDDQTSLTQATDHTFLQKCHYHHGNSLWYAKPKLPLPVFTVKHYAGPVTYQMVSHIFQKAKAAYGQQRELRARGKGVKSQTSTLVSKFQQSLQDLTTKLRRSHAFFIRCITPNPKKLSNIFDVDYVTCQLRHSGILEAIHIRKKGYPVRLPFQNFLARYGLLAGRGHSCLEEREGCAAVLSRVLGSPSDLYQIGITKVFLKEKARQLLERRRNQRQSWAIVTLQRNFRRLLRRRRLRVLQEKVIIIQAHFRGYQARKRYRRLKTTLVQFNTMILISRSLIQRRKHCQKELEERKQRRRSLASGGTENSASQGMDVGLLEIPAELAALLHFAEGQHRAQAHQITEALPPEVKVKDDLSLPPTINSYPFSSFVKSRFQRTDFPAPGQPLQHPLTHLDAEDRESALEINKLILRFIGDKNLRGWQEILLGNYIAGRGLNNAALRNEIFSQVVAQTWKNPDIEHSQRAWVLMATLLSCFAPSPALEKPLLKFVSDHGLEGYNAVCQRKILTAAQHTEVDATLSRVYPPTQLEWTANQRRGRMVLDVHTFNEEKFSAEVESWMTGEQYAGWILSASGCDKKSRGWSISIFTGNTWQDLLGCDFVLDLIGEMEEFSNLSSPSQSSAEYPITPVTDRSFLQGSDLDSIPPAPGIQAPTLPPPSLPPEFGSRYPDTRFRADLRTPVGLDHYVDDLFSPVLHQSSRASDMESRENLTGRMKGGGKIGPTRRGMFPSTGFSGMTQAPIYQPMPSMMGMPMMPAAGGVAPMPAMVMPQPMVPAVDASQLAAQQQAFINQQAMLMFYDYTEDEYEYSNSEDDDYPRETFQQKREYFQKMGEQEIRVKKVRPPFKIWTPPANPEPKQEEKEEEEQEKREEEKPSPKTEAAPAAPLPPPEPKPKKQTPKAKKEPPVVKPSGPESRPAPSREIRNIIKMYQSRPAPEPQPIEPVRRVPKPFIKKNDPKNEALAKLGMMNLPSPKSPSPMPQEKKTPPPLKPKPGAASSSIKEKQLPLLSVFSGQSSPPAAQAPPAPPPAPPLPSPPPPGNQGSEDSTAKDSTVTVADDDGIKTQLYKLATSVSFSYDNPAWKIFLRKEVFYPKENFSHPYCLNLLCQQILRDTFSDSCLRISREEKRKMKDLLMEFQVGNDIQSIQEDGIKKRIVLAARDNWANYFSRLFPVHGENGSDVQILGVSHWGMRLLKVVKAAGYNPEHLKILHSYSFADVLSVELKGSNGLEFSLKTEQLFLHSPKAPCIKAMVELFTQELRQDSNYVVALRSYITDDKSLLSFKKGDLIELLPMQGVEPGWQFGSTGGRCGIFPTSLVQLAAAPDYLSASMHRRGGLRKGVKASSESRDNSKESSAPSQTSEPSSTMLVPAGDHYTMMDFAAAYFREVRSLQGLKGTPAEKKSVAELVQHTKVPIQESLLRYSDSELNELATKNFKTLMRFMGDQPKLKNQNDVECIYEILQLCKEKESLHDEVYCQVIKQVTHNPNQESVLCGWLLLNLLTGYFLPSNILMPYATKFLQLASSDPSSTHHDIAKICQSNLRKNFMYGGRRHLPFPVEIEALLKGRGARRLVILMPGDVEYLSRIKTFTVAKELLQEICEQMGAGEQEEIQEFVLLAVRSESNYLDKTERPIRSAEYIHDYLLEDKLVTVTLRRLIWRTPLHFENKFYTDIHYGQILWDYLNGKILLIHSKEMEMQVCTLALLQHWAKSEQQNSAPSREELKEYTPKPLQSFISPQALQSQVSVLLRTRQRLQPVDAKIQFIEHAMKLPFFGYTTYLVERISDNTISVPCFFGVNKDDMIVVDGTTQAISCVIPLNELQRMRTLRPSSDGGLPGIELNYGSAASPKTMWFELSQAKEMYHMIVVILDKTELHH</sequence>
<comment type="caution">
    <text evidence="18">The sequence shown here is derived from an EMBL/GenBank/DDBJ whole genome shotgun (WGS) entry which is preliminary data.</text>
</comment>
<feature type="compositionally biased region" description="Polar residues" evidence="13">
    <location>
        <begin position="175"/>
        <end position="187"/>
    </location>
</feature>
<feature type="domain" description="FERM" evidence="15">
    <location>
        <begin position="2976"/>
        <end position="3280"/>
    </location>
</feature>
<feature type="compositionally biased region" description="Basic and acidic residues" evidence="13">
    <location>
        <begin position="273"/>
        <end position="292"/>
    </location>
</feature>
<dbReference type="Gene3D" id="1.20.5.190">
    <property type="match status" value="1"/>
</dbReference>
<feature type="region of interest" description="Disordered" evidence="13">
    <location>
        <begin position="2252"/>
        <end position="2408"/>
    </location>
</feature>
<organism evidence="18 19">
    <name type="scientific">Patagioenas fasciata monilis</name>
    <dbReference type="NCBI Taxonomy" id="372326"/>
    <lineage>
        <taxon>Eukaryota</taxon>
        <taxon>Metazoa</taxon>
        <taxon>Chordata</taxon>
        <taxon>Craniata</taxon>
        <taxon>Vertebrata</taxon>
        <taxon>Euteleostomi</taxon>
        <taxon>Archelosauria</taxon>
        <taxon>Archosauria</taxon>
        <taxon>Dinosauria</taxon>
        <taxon>Saurischia</taxon>
        <taxon>Theropoda</taxon>
        <taxon>Coelurosauria</taxon>
        <taxon>Aves</taxon>
        <taxon>Neognathae</taxon>
        <taxon>Neoaves</taxon>
        <taxon>Columbimorphae</taxon>
        <taxon>Columbiformes</taxon>
        <taxon>Columbidae</taxon>
        <taxon>Patagioenas</taxon>
    </lineage>
</organism>
<dbReference type="GO" id="GO:0005737">
    <property type="term" value="C:cytoplasm"/>
    <property type="evidence" value="ECO:0007669"/>
    <property type="project" value="UniProtKB-SubCell"/>
</dbReference>
<dbReference type="Proteomes" id="UP000190648">
    <property type="component" value="Unassembled WGS sequence"/>
</dbReference>
<evidence type="ECO:0000256" key="4">
    <source>
        <dbReference type="ARBA" id="ARBA00022490"/>
    </source>
</evidence>
<feature type="compositionally biased region" description="Basic and acidic residues" evidence="13">
    <location>
        <begin position="38"/>
        <end position="51"/>
    </location>
</feature>
<dbReference type="SMART" id="SM00139">
    <property type="entry name" value="MyTH4"/>
    <property type="match status" value="2"/>
</dbReference>
<keyword evidence="10 12" id="KW-0009">Actin-binding</keyword>
<dbReference type="Gene3D" id="6.20.240.20">
    <property type="match status" value="1"/>
</dbReference>
<evidence type="ECO:0000256" key="1">
    <source>
        <dbReference type="ARBA" id="ARBA00004496"/>
    </source>
</evidence>
<dbReference type="GO" id="GO:0003779">
    <property type="term" value="F:actin binding"/>
    <property type="evidence" value="ECO:0007669"/>
    <property type="project" value="UniProtKB-KW"/>
</dbReference>
<dbReference type="InterPro" id="IPR019748">
    <property type="entry name" value="FERM_central"/>
</dbReference>
<evidence type="ECO:0000256" key="7">
    <source>
        <dbReference type="ARBA" id="ARBA00022840"/>
    </source>
</evidence>
<dbReference type="Pfam" id="PF00063">
    <property type="entry name" value="Myosin_head"/>
    <property type="match status" value="1"/>
</dbReference>
<feature type="region of interest" description="Disordered" evidence="13">
    <location>
        <begin position="765"/>
        <end position="787"/>
    </location>
</feature>
<keyword evidence="6 12" id="KW-0547">Nucleotide-binding</keyword>
<feature type="region of interest" description="Disordered" evidence="13">
    <location>
        <begin position="468"/>
        <end position="520"/>
    </location>
</feature>
<evidence type="ECO:0000259" key="15">
    <source>
        <dbReference type="PROSITE" id="PS50057"/>
    </source>
</evidence>
<feature type="region of interest" description="Disordered" evidence="13">
    <location>
        <begin position="660"/>
        <end position="680"/>
    </location>
</feature>
<dbReference type="Gene3D" id="3.40.850.10">
    <property type="entry name" value="Kinesin motor domain"/>
    <property type="match status" value="1"/>
</dbReference>
<proteinExistence type="inferred from homology"/>
<dbReference type="PROSITE" id="PS50057">
    <property type="entry name" value="FERM_3"/>
    <property type="match status" value="1"/>
</dbReference>
<evidence type="ECO:0000313" key="18">
    <source>
        <dbReference type="EMBL" id="OPJ88595.1"/>
    </source>
</evidence>
<evidence type="ECO:0000256" key="6">
    <source>
        <dbReference type="ARBA" id="ARBA00022741"/>
    </source>
</evidence>
<dbReference type="PROSITE" id="PS51456">
    <property type="entry name" value="MYOSIN_MOTOR"/>
    <property type="match status" value="1"/>
</dbReference>
<name>A0A1V4KW30_PATFA</name>
<dbReference type="InterPro" id="IPR036028">
    <property type="entry name" value="SH3-like_dom_sf"/>
</dbReference>
<dbReference type="InterPro" id="IPR027417">
    <property type="entry name" value="P-loop_NTPase"/>
</dbReference>
<dbReference type="Pfam" id="PF00612">
    <property type="entry name" value="IQ"/>
    <property type="match status" value="1"/>
</dbReference>
<feature type="compositionally biased region" description="Polar residues" evidence="13">
    <location>
        <begin position="1716"/>
        <end position="1725"/>
    </location>
</feature>
<feature type="compositionally biased region" description="Basic and acidic residues" evidence="13">
    <location>
        <begin position="113"/>
        <end position="142"/>
    </location>
</feature>
<evidence type="ECO:0000256" key="3">
    <source>
        <dbReference type="ARBA" id="ARBA00022443"/>
    </source>
</evidence>
<dbReference type="InterPro" id="IPR000299">
    <property type="entry name" value="FERM_domain"/>
</dbReference>
<feature type="region of interest" description="Disordered" evidence="13">
    <location>
        <begin position="2420"/>
        <end position="2465"/>
    </location>
</feature>
<evidence type="ECO:0000256" key="11">
    <source>
        <dbReference type="PROSITE-ProRule" id="PRU00192"/>
    </source>
</evidence>
<dbReference type="SMART" id="SM00242">
    <property type="entry name" value="MYSc"/>
    <property type="match status" value="1"/>
</dbReference>
<dbReference type="InterPro" id="IPR000048">
    <property type="entry name" value="IQ_motif_EF-hand-BS"/>
</dbReference>
<gene>
    <name evidence="18" type="ORF">AV530_003107</name>
</gene>
<feature type="domain" description="MyTH4" evidence="16">
    <location>
        <begin position="2817"/>
        <end position="2970"/>
    </location>
</feature>
<feature type="region of interest" description="Disordered" evidence="13">
    <location>
        <begin position="1702"/>
        <end position="1726"/>
    </location>
</feature>
<dbReference type="InterPro" id="IPR059004">
    <property type="entry name" value="MYO15"/>
</dbReference>
<feature type="compositionally biased region" description="Polar residues" evidence="13">
    <location>
        <begin position="480"/>
        <end position="495"/>
    </location>
</feature>
<evidence type="ECO:0000256" key="2">
    <source>
        <dbReference type="ARBA" id="ARBA00008314"/>
    </source>
</evidence>
<dbReference type="InterPro" id="IPR035489">
    <property type="entry name" value="MYO15B_SH3"/>
</dbReference>
<comment type="subcellular location">
    <subcellularLocation>
        <location evidence="1">Cytoplasm</location>
    </subcellularLocation>
</comment>
<keyword evidence="3 11" id="KW-0728">SH3 domain</keyword>
<dbReference type="PANTHER" id="PTHR22692">
    <property type="entry name" value="MYOSIN VII, XV"/>
    <property type="match status" value="1"/>
</dbReference>
<feature type="domain" description="MyTH4" evidence="16">
    <location>
        <begin position="1796"/>
        <end position="1947"/>
    </location>
</feature>
<feature type="compositionally biased region" description="Basic and acidic residues" evidence="13">
    <location>
        <begin position="394"/>
        <end position="416"/>
    </location>
</feature>
<dbReference type="SMART" id="SM00326">
    <property type="entry name" value="SH3"/>
    <property type="match status" value="1"/>
</dbReference>
<dbReference type="InterPro" id="IPR051567">
    <property type="entry name" value="Unconventional_Myosin_ATPase"/>
</dbReference>
<feature type="domain" description="Myosin motor" evidence="17">
    <location>
        <begin position="1007"/>
        <end position="1627"/>
    </location>
</feature>
<keyword evidence="4" id="KW-0963">Cytoplasm</keyword>
<feature type="compositionally biased region" description="Pro residues" evidence="13">
    <location>
        <begin position="2429"/>
        <end position="2448"/>
    </location>
</feature>
<evidence type="ECO:0000259" key="16">
    <source>
        <dbReference type="PROSITE" id="PS51016"/>
    </source>
</evidence>